<comment type="caution">
    <text evidence="2">The sequence shown here is derived from an EMBL/GenBank/DDBJ whole genome shotgun (WGS) entry which is preliminary data.</text>
</comment>
<feature type="non-terminal residue" evidence="2">
    <location>
        <position position="1"/>
    </location>
</feature>
<dbReference type="AlphaFoldDB" id="A0AAV5VZH1"/>
<evidence type="ECO:0000313" key="2">
    <source>
        <dbReference type="EMBL" id="GMT24971.1"/>
    </source>
</evidence>
<sequence length="165" mass="19554">EDLLGRWVKFQLEAGNSQRGLMYVAKWNYKEIKPRMKTRVKEGLVELRVICRFDGEMEEGRPLLQSKIGPIRDQQGIIDERNGEGEYDFWVVKHYRPNQSVRWKLSIYDNEPAMKIDNEKCRRREERYDHFVRINFVGVISLDSKVSSSSPSTSQYSMEDEWTTV</sequence>
<feature type="non-terminal residue" evidence="2">
    <location>
        <position position="165"/>
    </location>
</feature>
<reference evidence="2" key="1">
    <citation type="submission" date="2023-10" db="EMBL/GenBank/DDBJ databases">
        <title>Genome assembly of Pristionchus species.</title>
        <authorList>
            <person name="Yoshida K."/>
            <person name="Sommer R.J."/>
        </authorList>
    </citation>
    <scope>NUCLEOTIDE SEQUENCE</scope>
    <source>
        <strain evidence="2">RS5133</strain>
    </source>
</reference>
<feature type="compositionally biased region" description="Low complexity" evidence="1">
    <location>
        <begin position="145"/>
        <end position="157"/>
    </location>
</feature>
<proteinExistence type="predicted"/>
<feature type="region of interest" description="Disordered" evidence="1">
    <location>
        <begin position="145"/>
        <end position="165"/>
    </location>
</feature>
<name>A0AAV5VZH1_9BILA</name>
<dbReference type="Proteomes" id="UP001432322">
    <property type="component" value="Unassembled WGS sequence"/>
</dbReference>
<evidence type="ECO:0000313" key="3">
    <source>
        <dbReference type="Proteomes" id="UP001432322"/>
    </source>
</evidence>
<organism evidence="2 3">
    <name type="scientific">Pristionchus fissidentatus</name>
    <dbReference type="NCBI Taxonomy" id="1538716"/>
    <lineage>
        <taxon>Eukaryota</taxon>
        <taxon>Metazoa</taxon>
        <taxon>Ecdysozoa</taxon>
        <taxon>Nematoda</taxon>
        <taxon>Chromadorea</taxon>
        <taxon>Rhabditida</taxon>
        <taxon>Rhabditina</taxon>
        <taxon>Diplogasteromorpha</taxon>
        <taxon>Diplogasteroidea</taxon>
        <taxon>Neodiplogasteridae</taxon>
        <taxon>Pristionchus</taxon>
    </lineage>
</organism>
<evidence type="ECO:0000256" key="1">
    <source>
        <dbReference type="SAM" id="MobiDB-lite"/>
    </source>
</evidence>
<accession>A0AAV5VZH1</accession>
<gene>
    <name evidence="2" type="ORF">PFISCL1PPCAC_16268</name>
</gene>
<protein>
    <submittedName>
        <fullName evidence="2">Uncharacterized protein</fullName>
    </submittedName>
</protein>
<keyword evidence="3" id="KW-1185">Reference proteome</keyword>
<dbReference type="EMBL" id="BTSY01000004">
    <property type="protein sequence ID" value="GMT24971.1"/>
    <property type="molecule type" value="Genomic_DNA"/>
</dbReference>